<dbReference type="PANTHER" id="PTHR30055:SF207">
    <property type="entry name" value="HTH-TYPE TRANSCRIPTIONAL REPRESSOR FATR"/>
    <property type="match status" value="1"/>
</dbReference>
<accession>A0A5N3S8A4</accession>
<dbReference type="InterPro" id="IPR023772">
    <property type="entry name" value="DNA-bd_HTH_TetR-type_CS"/>
</dbReference>
<dbReference type="RefSeq" id="WP_150896241.1">
    <property type="nucleotide sequence ID" value="NZ_BTGL01000007.1"/>
</dbReference>
<dbReference type="FunFam" id="1.10.10.60:FF:000141">
    <property type="entry name" value="TetR family transcriptional regulator"/>
    <property type="match status" value="1"/>
</dbReference>
<comment type="caution">
    <text evidence="6">The sequence shown here is derived from an EMBL/GenBank/DDBJ whole genome shotgun (WGS) entry which is preliminary data.</text>
</comment>
<dbReference type="Pfam" id="PF22604">
    <property type="entry name" value="TetR_HI_0893_C"/>
    <property type="match status" value="1"/>
</dbReference>
<dbReference type="PROSITE" id="PS01081">
    <property type="entry name" value="HTH_TETR_1"/>
    <property type="match status" value="1"/>
</dbReference>
<dbReference type="Proteomes" id="UP000326687">
    <property type="component" value="Unassembled WGS sequence"/>
</dbReference>
<dbReference type="PROSITE" id="PS50977">
    <property type="entry name" value="HTH_TETR_2"/>
    <property type="match status" value="1"/>
</dbReference>
<dbReference type="InterPro" id="IPR050109">
    <property type="entry name" value="HTH-type_TetR-like_transc_reg"/>
</dbReference>
<protein>
    <submittedName>
        <fullName evidence="6">TetR/AcrR family transcriptional regulator</fullName>
    </submittedName>
</protein>
<keyword evidence="3" id="KW-0804">Transcription</keyword>
<gene>
    <name evidence="6" type="ORF">F2Z80_13525</name>
</gene>
<feature type="DNA-binding region" description="H-T-H motif" evidence="4">
    <location>
        <begin position="30"/>
        <end position="49"/>
    </location>
</feature>
<keyword evidence="1" id="KW-0805">Transcription regulation</keyword>
<evidence type="ECO:0000313" key="6">
    <source>
        <dbReference type="EMBL" id="KAB0302355.1"/>
    </source>
</evidence>
<dbReference type="AlphaFoldDB" id="A0A5N3S8A4"/>
<evidence type="ECO:0000259" key="5">
    <source>
        <dbReference type="PROSITE" id="PS50977"/>
    </source>
</evidence>
<evidence type="ECO:0000256" key="3">
    <source>
        <dbReference type="ARBA" id="ARBA00023163"/>
    </source>
</evidence>
<sequence>MNNHTSQDKRLQILSAAETVIAAEGFQGLSMQKLAKEAGVAAGTIYRYFDDKEHLIEEVRIQVTQRIAEAVQFGVDDSAPIKQRYRTMWLNIWNLAGTNLAAIKNRVQYDSLPVTNSKTFRELERKMFAQVELLFNEGKEQGLFKPLDNEVLSGLSLAASVSLARKHSLGFYQLDDEALEAAIEASWDAIIKH</sequence>
<dbReference type="Gene3D" id="1.10.357.10">
    <property type="entry name" value="Tetracycline Repressor, domain 2"/>
    <property type="match status" value="1"/>
</dbReference>
<dbReference type="InterPro" id="IPR054422">
    <property type="entry name" value="TetR-like_HI_0893_C"/>
</dbReference>
<keyword evidence="2 4" id="KW-0238">DNA-binding</keyword>
<evidence type="ECO:0000256" key="1">
    <source>
        <dbReference type="ARBA" id="ARBA00023015"/>
    </source>
</evidence>
<dbReference type="Pfam" id="PF00440">
    <property type="entry name" value="TetR_N"/>
    <property type="match status" value="1"/>
</dbReference>
<dbReference type="SUPFAM" id="SSF46689">
    <property type="entry name" value="Homeodomain-like"/>
    <property type="match status" value="1"/>
</dbReference>
<dbReference type="InterPro" id="IPR009057">
    <property type="entry name" value="Homeodomain-like_sf"/>
</dbReference>
<dbReference type="EMBL" id="VXDD01000002">
    <property type="protein sequence ID" value="KAB0302355.1"/>
    <property type="molecule type" value="Genomic_DNA"/>
</dbReference>
<feature type="domain" description="HTH tetR-type" evidence="5">
    <location>
        <begin position="7"/>
        <end position="67"/>
    </location>
</feature>
<dbReference type="PANTHER" id="PTHR30055">
    <property type="entry name" value="HTH-TYPE TRANSCRIPTIONAL REGULATOR RUTR"/>
    <property type="match status" value="1"/>
</dbReference>
<dbReference type="GO" id="GO:0000976">
    <property type="term" value="F:transcription cis-regulatory region binding"/>
    <property type="evidence" value="ECO:0007669"/>
    <property type="project" value="TreeGrafter"/>
</dbReference>
<evidence type="ECO:0000256" key="4">
    <source>
        <dbReference type="PROSITE-ProRule" id="PRU00335"/>
    </source>
</evidence>
<dbReference type="InterPro" id="IPR001647">
    <property type="entry name" value="HTH_TetR"/>
</dbReference>
<evidence type="ECO:0000313" key="7">
    <source>
        <dbReference type="Proteomes" id="UP000326687"/>
    </source>
</evidence>
<reference evidence="6 7" key="1">
    <citation type="submission" date="2019-09" db="EMBL/GenBank/DDBJ databases">
        <title>Vibrio Fortis S7-72.</title>
        <authorList>
            <person name="Das S.K."/>
        </authorList>
    </citation>
    <scope>NUCLEOTIDE SEQUENCE [LARGE SCALE GENOMIC DNA]</scope>
    <source>
        <strain evidence="6 7">S7-72</strain>
    </source>
</reference>
<dbReference type="PRINTS" id="PR00455">
    <property type="entry name" value="HTHTETR"/>
</dbReference>
<proteinExistence type="predicted"/>
<dbReference type="GO" id="GO:0003700">
    <property type="term" value="F:DNA-binding transcription factor activity"/>
    <property type="evidence" value="ECO:0007669"/>
    <property type="project" value="TreeGrafter"/>
</dbReference>
<name>A0A5N3S8A4_9VIBR</name>
<organism evidence="6 7">
    <name type="scientific">Vibrio fortis</name>
    <dbReference type="NCBI Taxonomy" id="212667"/>
    <lineage>
        <taxon>Bacteria</taxon>
        <taxon>Pseudomonadati</taxon>
        <taxon>Pseudomonadota</taxon>
        <taxon>Gammaproteobacteria</taxon>
        <taxon>Vibrionales</taxon>
        <taxon>Vibrionaceae</taxon>
        <taxon>Vibrio</taxon>
    </lineage>
</organism>
<dbReference type="OrthoDB" id="63332at2"/>
<evidence type="ECO:0000256" key="2">
    <source>
        <dbReference type="ARBA" id="ARBA00023125"/>
    </source>
</evidence>